<dbReference type="GO" id="GO:0005634">
    <property type="term" value="C:nucleus"/>
    <property type="evidence" value="ECO:0007669"/>
    <property type="project" value="UniProtKB-SubCell"/>
</dbReference>
<evidence type="ECO:0008006" key="5">
    <source>
        <dbReference type="Google" id="ProtNLM"/>
    </source>
</evidence>
<proteinExistence type="predicted"/>
<gene>
    <name evidence="3" type="ORF">BGW36DRAFT_308944</name>
</gene>
<evidence type="ECO:0000313" key="3">
    <source>
        <dbReference type="EMBL" id="KAH8689047.1"/>
    </source>
</evidence>
<protein>
    <recommendedName>
        <fullName evidence="5">Transcription factor domain-containing protein</fullName>
    </recommendedName>
</protein>
<organism evidence="3 4">
    <name type="scientific">Talaromyces proteolyticus</name>
    <dbReference type="NCBI Taxonomy" id="1131652"/>
    <lineage>
        <taxon>Eukaryota</taxon>
        <taxon>Fungi</taxon>
        <taxon>Dikarya</taxon>
        <taxon>Ascomycota</taxon>
        <taxon>Pezizomycotina</taxon>
        <taxon>Eurotiomycetes</taxon>
        <taxon>Eurotiomycetidae</taxon>
        <taxon>Eurotiales</taxon>
        <taxon>Trichocomaceae</taxon>
        <taxon>Talaromyces</taxon>
        <taxon>Talaromyces sect. Bacilispori</taxon>
    </lineage>
</organism>
<dbReference type="Proteomes" id="UP001201262">
    <property type="component" value="Unassembled WGS sequence"/>
</dbReference>
<dbReference type="GO" id="GO:0045944">
    <property type="term" value="P:positive regulation of transcription by RNA polymerase II"/>
    <property type="evidence" value="ECO:0007669"/>
    <property type="project" value="TreeGrafter"/>
</dbReference>
<evidence type="ECO:0000313" key="4">
    <source>
        <dbReference type="Proteomes" id="UP001201262"/>
    </source>
</evidence>
<name>A0AAD4KDE4_9EURO</name>
<dbReference type="RefSeq" id="XP_046065473.1">
    <property type="nucleotide sequence ID" value="XM_046212373.1"/>
</dbReference>
<comment type="caution">
    <text evidence="3">The sequence shown here is derived from an EMBL/GenBank/DDBJ whole genome shotgun (WGS) entry which is preliminary data.</text>
</comment>
<reference evidence="3" key="1">
    <citation type="submission" date="2021-12" db="EMBL/GenBank/DDBJ databases">
        <title>Convergent genome expansion in fungi linked to evolution of root-endophyte symbiosis.</title>
        <authorList>
            <consortium name="DOE Joint Genome Institute"/>
            <person name="Ke Y.-H."/>
            <person name="Bonito G."/>
            <person name="Liao H.-L."/>
            <person name="Looney B."/>
            <person name="Rojas-Flechas A."/>
            <person name="Nash J."/>
            <person name="Hameed K."/>
            <person name="Schadt C."/>
            <person name="Martin F."/>
            <person name="Crous P.W."/>
            <person name="Miettinen O."/>
            <person name="Magnuson J.K."/>
            <person name="Labbe J."/>
            <person name="Jacobson D."/>
            <person name="Doktycz M.J."/>
            <person name="Veneault-Fourrey C."/>
            <person name="Kuo A."/>
            <person name="Mondo S."/>
            <person name="Calhoun S."/>
            <person name="Riley R."/>
            <person name="Ohm R."/>
            <person name="LaButti K."/>
            <person name="Andreopoulos B."/>
            <person name="Pangilinan J."/>
            <person name="Nolan M."/>
            <person name="Tritt A."/>
            <person name="Clum A."/>
            <person name="Lipzen A."/>
            <person name="Daum C."/>
            <person name="Barry K."/>
            <person name="Grigoriev I.V."/>
            <person name="Vilgalys R."/>
        </authorList>
    </citation>
    <scope>NUCLEOTIDE SEQUENCE</scope>
    <source>
        <strain evidence="3">PMI_201</strain>
    </source>
</reference>
<dbReference type="PANTHER" id="PTHR37534">
    <property type="entry name" value="TRANSCRIPTIONAL ACTIVATOR PROTEIN UGA3"/>
    <property type="match status" value="1"/>
</dbReference>
<dbReference type="CDD" id="cd12148">
    <property type="entry name" value="fungal_TF_MHR"/>
    <property type="match status" value="1"/>
</dbReference>
<dbReference type="GO" id="GO:0003700">
    <property type="term" value="F:DNA-binding transcription factor activity"/>
    <property type="evidence" value="ECO:0007669"/>
    <property type="project" value="TreeGrafter"/>
</dbReference>
<dbReference type="GeneID" id="70242660"/>
<dbReference type="PANTHER" id="PTHR37534:SF25">
    <property type="entry name" value="ZN(II)2CYS6 TRANSCRIPTION FACTOR (EUROFUNG)"/>
    <property type="match status" value="1"/>
</dbReference>
<comment type="subcellular location">
    <subcellularLocation>
        <location evidence="1">Nucleus</location>
    </subcellularLocation>
</comment>
<accession>A0AAD4KDE4</accession>
<dbReference type="GO" id="GO:0000976">
    <property type="term" value="F:transcription cis-regulatory region binding"/>
    <property type="evidence" value="ECO:0007669"/>
    <property type="project" value="TreeGrafter"/>
</dbReference>
<keyword evidence="4" id="KW-1185">Reference proteome</keyword>
<dbReference type="Pfam" id="PF11951">
    <property type="entry name" value="Fungal_trans_2"/>
    <property type="match status" value="1"/>
</dbReference>
<dbReference type="InterPro" id="IPR021858">
    <property type="entry name" value="Fun_TF"/>
</dbReference>
<dbReference type="EMBL" id="JAJTJA010000016">
    <property type="protein sequence ID" value="KAH8689047.1"/>
    <property type="molecule type" value="Genomic_DNA"/>
</dbReference>
<keyword evidence="2" id="KW-0539">Nucleus</keyword>
<dbReference type="AlphaFoldDB" id="A0AAD4KDE4"/>
<sequence>MNPSLSDREAVLMRNFIEKMALWADVTDPKRHFEIEVPRRALYQPVLRYAIFAFSSRHLNRGPRGDETEALHYHSQCLQLLIAALDASEEDEGSDEILASAAILRQFEEMDAEDFQFHLSGTTRMLNSTPEFGFSGGLREATAWLCLRQDIYISLVSQQPLRTNLEKFSHSRVFEDDDDFAWANRIVYLLAKALSCAFRGGPSVTTIKILCQLDNEVEDWRMSRPNTFDPIRFVPRSREKERRIPEIWMLSPVHVVGLQYYHIAKILLAVSTQPTLSNAYESLRRGRSIERCVCHHLLVVLGLAQSNAKAENALFTARHCLSAWGGVLRHRLDQAAAEDLLITVERITGWSTARLIQSLRGQWDEYSDED</sequence>
<evidence type="ECO:0000256" key="1">
    <source>
        <dbReference type="ARBA" id="ARBA00004123"/>
    </source>
</evidence>
<evidence type="ECO:0000256" key="2">
    <source>
        <dbReference type="ARBA" id="ARBA00023242"/>
    </source>
</evidence>